<name>A0ACC0JCV3_CHOFU</name>
<dbReference type="EMBL" id="CM046116">
    <property type="protein sequence ID" value="KAI8421970.1"/>
    <property type="molecule type" value="Genomic_DNA"/>
</dbReference>
<evidence type="ECO:0000313" key="2">
    <source>
        <dbReference type="Proteomes" id="UP001064048"/>
    </source>
</evidence>
<reference evidence="1 2" key="1">
    <citation type="journal article" date="2022" name="Genome Biol. Evol.">
        <title>The Spruce Budworm Genome: Reconstructing the Evolutionary History of Antifreeze Proteins.</title>
        <authorList>
            <person name="Beliveau C."/>
            <person name="Gagne P."/>
            <person name="Picq S."/>
            <person name="Vernygora O."/>
            <person name="Keeling C.I."/>
            <person name="Pinkney K."/>
            <person name="Doucet D."/>
            <person name="Wen F."/>
            <person name="Johnston J.S."/>
            <person name="Maaroufi H."/>
            <person name="Boyle B."/>
            <person name="Laroche J."/>
            <person name="Dewar K."/>
            <person name="Juretic N."/>
            <person name="Blackburn G."/>
            <person name="Nisole A."/>
            <person name="Brunet B."/>
            <person name="Brandao M."/>
            <person name="Lumley L."/>
            <person name="Duan J."/>
            <person name="Quan G."/>
            <person name="Lucarotti C.J."/>
            <person name="Roe A.D."/>
            <person name="Sperling F.A.H."/>
            <person name="Levesque R.C."/>
            <person name="Cusson M."/>
        </authorList>
    </citation>
    <scope>NUCLEOTIDE SEQUENCE [LARGE SCALE GENOMIC DNA]</scope>
    <source>
        <strain evidence="1">Glfc:IPQL:Cfum</strain>
    </source>
</reference>
<gene>
    <name evidence="1" type="ORF">MSG28_009876</name>
</gene>
<dbReference type="Proteomes" id="UP001064048">
    <property type="component" value="Chromosome 16"/>
</dbReference>
<organism evidence="1 2">
    <name type="scientific">Choristoneura fumiferana</name>
    <name type="common">Spruce budworm moth</name>
    <name type="synonym">Archips fumiferana</name>
    <dbReference type="NCBI Taxonomy" id="7141"/>
    <lineage>
        <taxon>Eukaryota</taxon>
        <taxon>Metazoa</taxon>
        <taxon>Ecdysozoa</taxon>
        <taxon>Arthropoda</taxon>
        <taxon>Hexapoda</taxon>
        <taxon>Insecta</taxon>
        <taxon>Pterygota</taxon>
        <taxon>Neoptera</taxon>
        <taxon>Endopterygota</taxon>
        <taxon>Lepidoptera</taxon>
        <taxon>Glossata</taxon>
        <taxon>Ditrysia</taxon>
        <taxon>Tortricoidea</taxon>
        <taxon>Tortricidae</taxon>
        <taxon>Tortricinae</taxon>
        <taxon>Choristoneura</taxon>
    </lineage>
</organism>
<evidence type="ECO:0000313" key="1">
    <source>
        <dbReference type="EMBL" id="KAI8421970.1"/>
    </source>
</evidence>
<comment type="caution">
    <text evidence="1">The sequence shown here is derived from an EMBL/GenBank/DDBJ whole genome shotgun (WGS) entry which is preliminary data.</text>
</comment>
<proteinExistence type="predicted"/>
<protein>
    <submittedName>
        <fullName evidence="1">Uncharacterized protein</fullName>
    </submittedName>
</protein>
<sequence length="1469" mass="167801">MPRRKRPNIGRRSRSNVRRASSRANRTDDQRETDNDNSRIGMADLRSSVNNNEVDRHRMARVRAHRSQQQRARENEIDRFRRRNAPVNLERGAFSYDPEINYSGDKSVKIGEMSIICQHCKALKYSGESAGLCCAGGKVKLPQLVPPPDPLHSLVFGMENDSKHFLANIQKYNNCFQMTSFGATHIVQNSFMPTFKIQGQIHHLLGALLPVPDADHQFLQIYFMGNQDAEVDRRCAHNPTVKRTIVQQLQTFLHQNNDLVKVFKMALDRMPSDSHNIVIRADKTPVGEHARRFNSPTIDEVAIVVVGENLQSRDIVLHRRNNELKRVSETHRAYDALQYPLIFWKAEDGYHFNIKMVNPTTGAETNKKVSAMNFYSYRLMIREGEVNHILMCQRLFHQFAVDMYVKIETERLTYIRLNQQQLRSEEYIHLRDAINADGNANNVGKMTILPATYIGSPRHMHEYAQDAMSYVRKYGRPDLFITFTCNPEWIEIKKELLHGQTPLDRHDITARVFKQKLKSLMNFIIKHRVYGQVRCWMYSVEWQKRGLPHAHILVWLVDKIRPEEIDSIISAEIPDETVDPKLHAVVTKHMIHGPCGVFNNNSPCMVDGKCSKRYPRELIAETITGNDGYPLYRRRSVADGGRSVVVKIKGQDFHVDNRWIVPYSPILSKTFEAHINVEFCNSVKSIKYICKYVNKGSDMAVFAVTNTNDEVSQYQMGRYVSSNEAIWRIFSFAIHERHPTVVHLAVHLENGQRVYFNPRNAVDRASRPPSTTLTSFFSICQTDDFARTLLYADMPRYYTWNASSKSFQRRKQGTPLEGHPNVFVTDAIGRIYTVHPNNDECYYLRLLLVNVRGPTSFQQLRTVDGHLCATYREACQLLQLLEDDSHWDNTLKDSIISTSPHQIRTLFAIIISTCFPSNPEDLWMKYRDDMSEDVLHRVRCQTLNPTLQITAEIYNETLIMIEDMCLMMANKVLSCLGLTAPNRSMQDAFNHELRREQQYDTEALTETVRTTVPQLNEQQRITYDSLIQAVNSGSGGIYFLDAPGGTGKTFLISLLLAKIRSQNEVALALASSGIAATLLEGGRTAHSALKLPLNMQINETPVCNIAKNSAIAKILQICKLIIWDECTMAHKRSLEALDRTLKDLRDNQNIFGGAMILLSGDFRQTLPVIPRSTVADELNACLKSSYLWRHVKTLQLTTNMRVLLQQDQTAIVFSKQLLDIGNGKVTVDTSTGLITFPTDFCHFTDSKEELIQRVFPDIKQLYNNHNWLSERAILAAKNKDVDDLNATIQNFLPGELFTYKSVDTATNQDDVVNYPTEFLNSLELPGLPPHNLQLKVGSVVIMLRNINQPRLCNGTRLAVKKLMNNVIEAKIIKGKYKGEDVLIPRIPMIPTDLPFDFKRLQFPVRLAFAMTINKSQGQSLQICGINLEFPCFAHGQLYVACSRVGKPSSLYIYAPQKKTKNIVYQKALN</sequence>
<accession>A0ACC0JCV3</accession>
<keyword evidence="2" id="KW-1185">Reference proteome</keyword>